<comment type="similarity">
    <text evidence="1">Belongs to the dynein light chain family.</text>
</comment>
<evidence type="ECO:0000313" key="3">
    <source>
        <dbReference type="EMBL" id="ORC92948.1"/>
    </source>
</evidence>
<dbReference type="GeneID" id="39981372"/>
<dbReference type="GO" id="GO:0005868">
    <property type="term" value="C:cytoplasmic dynein complex"/>
    <property type="evidence" value="ECO:0007669"/>
    <property type="project" value="TreeGrafter"/>
</dbReference>
<dbReference type="Gene3D" id="3.30.740.10">
    <property type="entry name" value="Protein Inhibitor Of Neuronal Nitric Oxide Synthase"/>
    <property type="match status" value="1"/>
</dbReference>
<dbReference type="FunFam" id="3.30.740.10:FF:000006">
    <property type="entry name" value="Dynein light chain"/>
    <property type="match status" value="1"/>
</dbReference>
<dbReference type="EMBL" id="NBCO01000002">
    <property type="protein sequence ID" value="ORC92948.1"/>
    <property type="molecule type" value="Genomic_DNA"/>
</dbReference>
<accession>A0A1X0P7U5</accession>
<dbReference type="SMART" id="SM01375">
    <property type="entry name" value="Dynein_light"/>
    <property type="match status" value="1"/>
</dbReference>
<gene>
    <name evidence="3" type="ORF">TM35_000022740</name>
</gene>
<dbReference type="PANTHER" id="PTHR11886:SF60">
    <property type="entry name" value="DYNEIN LIGHT CHAIN"/>
    <property type="match status" value="1"/>
</dbReference>
<dbReference type="VEuPathDB" id="TriTrypDB:TM35_000022740"/>
<evidence type="ECO:0000313" key="4">
    <source>
        <dbReference type="Proteomes" id="UP000192257"/>
    </source>
</evidence>
<dbReference type="GO" id="GO:0045505">
    <property type="term" value="F:dynein intermediate chain binding"/>
    <property type="evidence" value="ECO:0007669"/>
    <property type="project" value="TreeGrafter"/>
</dbReference>
<proteinExistence type="inferred from homology"/>
<keyword evidence="1" id="KW-0243">Dynein</keyword>
<dbReference type="RefSeq" id="XP_028887014.1">
    <property type="nucleotide sequence ID" value="XM_029021592.1"/>
</dbReference>
<keyword evidence="1" id="KW-0963">Cytoplasm</keyword>
<sequence>MDEDEYQDNVQVAKSDAGAERPERLTLIERHDSSQAFADMVLEMAQQILDKMPPSYSYKDVATKLKKRLDAEQNGTWHVIVGSHFGANVTNDAETLVNFKINEMHLLVFRSGPPERPLEIEEEKE</sequence>
<dbReference type="GO" id="GO:0005874">
    <property type="term" value="C:microtubule"/>
    <property type="evidence" value="ECO:0007669"/>
    <property type="project" value="UniProtKB-KW"/>
</dbReference>
<keyword evidence="1" id="KW-0493">Microtubule</keyword>
<keyword evidence="1" id="KW-0206">Cytoskeleton</keyword>
<dbReference type="PANTHER" id="PTHR11886">
    <property type="entry name" value="DYNEIN LIGHT CHAIN"/>
    <property type="match status" value="1"/>
</dbReference>
<comment type="subcellular location">
    <subcellularLocation>
        <location evidence="1">Cytoplasm</location>
        <location evidence="1">Cytoskeleton</location>
    </subcellularLocation>
</comment>
<reference evidence="3 4" key="1">
    <citation type="submission" date="2017-03" db="EMBL/GenBank/DDBJ databases">
        <title>An alternative strategy for trypanosome survival in the mammalian bloodstream revealed through genome and transcriptome analysis of the ubiquitous bovine parasite Trypanosoma (Megatrypanum) theileri.</title>
        <authorList>
            <person name="Kelly S."/>
            <person name="Ivens A."/>
            <person name="Mott A."/>
            <person name="O'Neill E."/>
            <person name="Emms D."/>
            <person name="Macleod O."/>
            <person name="Voorheis P."/>
            <person name="Matthews J."/>
            <person name="Matthews K."/>
            <person name="Carrington M."/>
        </authorList>
    </citation>
    <scope>NUCLEOTIDE SEQUENCE [LARGE SCALE GENOMIC DNA]</scope>
    <source>
        <strain evidence="3">Edinburgh</strain>
    </source>
</reference>
<comment type="caution">
    <text evidence="3">The sequence shown here is derived from an EMBL/GenBank/DDBJ whole genome shotgun (WGS) entry which is preliminary data.</text>
</comment>
<evidence type="ECO:0000256" key="2">
    <source>
        <dbReference type="SAM" id="MobiDB-lite"/>
    </source>
</evidence>
<keyword evidence="1" id="KW-0505">Motor protein</keyword>
<dbReference type="Pfam" id="PF01221">
    <property type="entry name" value="Dynein_light"/>
    <property type="match status" value="1"/>
</dbReference>
<name>A0A1X0P7U5_9TRYP</name>
<dbReference type="InterPro" id="IPR037177">
    <property type="entry name" value="DLC_sf"/>
</dbReference>
<protein>
    <recommendedName>
        <fullName evidence="1">Dynein light chain</fullName>
    </recommendedName>
</protein>
<dbReference type="OrthoDB" id="10033309at2759"/>
<feature type="region of interest" description="Disordered" evidence="2">
    <location>
        <begin position="1"/>
        <end position="20"/>
    </location>
</feature>
<organism evidence="3 4">
    <name type="scientific">Trypanosoma theileri</name>
    <dbReference type="NCBI Taxonomy" id="67003"/>
    <lineage>
        <taxon>Eukaryota</taxon>
        <taxon>Discoba</taxon>
        <taxon>Euglenozoa</taxon>
        <taxon>Kinetoplastea</taxon>
        <taxon>Metakinetoplastina</taxon>
        <taxon>Trypanosomatida</taxon>
        <taxon>Trypanosomatidae</taxon>
        <taxon>Trypanosoma</taxon>
    </lineage>
</organism>
<keyword evidence="4" id="KW-1185">Reference proteome</keyword>
<dbReference type="STRING" id="67003.A0A1X0P7U5"/>
<dbReference type="AlphaFoldDB" id="A0A1X0P7U5"/>
<dbReference type="InterPro" id="IPR001372">
    <property type="entry name" value="Dynein_light_chain_typ-1/2"/>
</dbReference>
<evidence type="ECO:0000256" key="1">
    <source>
        <dbReference type="RuleBase" id="RU365010"/>
    </source>
</evidence>
<dbReference type="Proteomes" id="UP000192257">
    <property type="component" value="Unassembled WGS sequence"/>
</dbReference>
<dbReference type="CDD" id="cd21450">
    <property type="entry name" value="DLC-like_DYNLL1-like"/>
    <property type="match status" value="1"/>
</dbReference>
<dbReference type="GO" id="GO:0007017">
    <property type="term" value="P:microtubule-based process"/>
    <property type="evidence" value="ECO:0007669"/>
    <property type="project" value="InterPro"/>
</dbReference>
<dbReference type="SUPFAM" id="SSF54648">
    <property type="entry name" value="DLC"/>
    <property type="match status" value="1"/>
</dbReference>